<reference evidence="2" key="1">
    <citation type="submission" date="2010-08" db="EMBL/GenBank/DDBJ databases">
        <title>Molecular characterization of a new species of Begomovirus and betasatellite causing leaf curl disease of tobacco in India.</title>
        <authorList>
            <person name="Singh M."/>
            <person name="Mandal B."/>
            <person name="Varma A."/>
        </authorList>
    </citation>
    <scope>NUCLEOTIDE SEQUENCE</scope>
    <source>
        <strain evidence="2">India:PUSA 5:2010</strain>
    </source>
</reference>
<name>E3VQ50_9VIRU</name>
<dbReference type="Pfam" id="PF09593">
    <property type="entry name" value="Pathogen_betaC1"/>
    <property type="match status" value="1"/>
</dbReference>
<feature type="domain" description="Cotton leaf-curl disease DNA-betaC1" evidence="1">
    <location>
        <begin position="36"/>
        <end position="152"/>
    </location>
</feature>
<dbReference type="EMBL" id="HQ180397">
    <property type="protein sequence ID" value="ADO20906.1"/>
    <property type="molecule type" value="Genomic_DNA"/>
</dbReference>
<dbReference type="InterPro" id="IPR018583">
    <property type="entry name" value="CLCuD_DNA-betaC1"/>
</dbReference>
<evidence type="ECO:0000313" key="2">
    <source>
        <dbReference type="EMBL" id="ADO20906.1"/>
    </source>
</evidence>
<evidence type="ECO:0000259" key="1">
    <source>
        <dbReference type="Pfam" id="PF09593"/>
    </source>
</evidence>
<protein>
    <submittedName>
        <fullName evidence="2">C1</fullName>
    </submittedName>
</protein>
<sequence length="152" mass="17655">MNISAPRICIVSIYPDIWTLFKTNSSCVVHNYMQMTIKYTNAKGMLFTIDVKINEDNSILVRIELCSTRSPALAKKTFMIPYGHDGIIQPFDFNNLEEGIHHILKVMYRDSRIWEFRQEDMVEAIDIMMMHEAPLVDIRIGDEYDVCTNVCV</sequence>
<proteinExistence type="predicted"/>
<organism evidence="2">
    <name type="scientific">Tomato leaf curl Bangladesh betasatellite</name>
    <dbReference type="NCBI Taxonomy" id="885379"/>
    <lineage>
        <taxon>Viruses</taxon>
        <taxon>Viruses incertae sedis</taxon>
        <taxon>Tolecusatellitidae</taxon>
        <taxon>Betasatellite</taxon>
        <taxon>Betasatellite solanibangladeshense</taxon>
    </lineage>
</organism>
<accession>E3VQ50</accession>